<evidence type="ECO:0000313" key="3">
    <source>
        <dbReference type="EMBL" id="KAG2571640.1"/>
    </source>
</evidence>
<keyword evidence="4" id="KW-1185">Reference proteome</keyword>
<dbReference type="AlphaFoldDB" id="A0A8T0QCH7"/>
<keyword evidence="2" id="KW-0472">Membrane</keyword>
<reference evidence="3" key="1">
    <citation type="submission" date="2020-05" db="EMBL/GenBank/DDBJ databases">
        <title>WGS assembly of Panicum virgatum.</title>
        <authorList>
            <person name="Lovell J.T."/>
            <person name="Jenkins J."/>
            <person name="Shu S."/>
            <person name="Juenger T.E."/>
            <person name="Schmutz J."/>
        </authorList>
    </citation>
    <scope>NUCLEOTIDE SEQUENCE</scope>
    <source>
        <strain evidence="3">AP13</strain>
    </source>
</reference>
<feature type="region of interest" description="Disordered" evidence="1">
    <location>
        <begin position="107"/>
        <end position="139"/>
    </location>
</feature>
<dbReference type="Proteomes" id="UP000823388">
    <property type="component" value="Chromosome 7K"/>
</dbReference>
<keyword evidence="2" id="KW-1133">Transmembrane helix</keyword>
<keyword evidence="2" id="KW-0812">Transmembrane</keyword>
<evidence type="ECO:0000256" key="2">
    <source>
        <dbReference type="SAM" id="Phobius"/>
    </source>
</evidence>
<feature type="compositionally biased region" description="Basic and acidic residues" evidence="1">
    <location>
        <begin position="119"/>
        <end position="128"/>
    </location>
</feature>
<proteinExistence type="predicted"/>
<gene>
    <name evidence="3" type="ORF">PVAP13_7KG109040</name>
</gene>
<evidence type="ECO:0000256" key="1">
    <source>
        <dbReference type="SAM" id="MobiDB-lite"/>
    </source>
</evidence>
<sequence>MSTCSTPAASALRGHEIWRRRRRAAPPSCDAAGVVVEAVHGRLERRLVEDLERDCDAYKMGRPGTPRHRRSRSATGGTPSSAAVTTVVAPDANGLLLPLHRGSSPRRLVSALQRTSSADSDRAAKRTISDAGGGDYSPTGPSSVCSVEGGYPVAASSSSCSLCPCRCRCRCRCAVCWHSYSTSSSCTGAVAPLFSPAEGSTAGEHARKRKSDGGRWWAAGRAAWISAIALVVVVVFGAMVILELSVDDGCAAYLVPT</sequence>
<feature type="transmembrane region" description="Helical" evidence="2">
    <location>
        <begin position="216"/>
        <end position="242"/>
    </location>
</feature>
<comment type="caution">
    <text evidence="3">The sequence shown here is derived from an EMBL/GenBank/DDBJ whole genome shotgun (WGS) entry which is preliminary data.</text>
</comment>
<dbReference type="EMBL" id="CM029049">
    <property type="protein sequence ID" value="KAG2571640.1"/>
    <property type="molecule type" value="Genomic_DNA"/>
</dbReference>
<organism evidence="3 4">
    <name type="scientific">Panicum virgatum</name>
    <name type="common">Blackwell switchgrass</name>
    <dbReference type="NCBI Taxonomy" id="38727"/>
    <lineage>
        <taxon>Eukaryota</taxon>
        <taxon>Viridiplantae</taxon>
        <taxon>Streptophyta</taxon>
        <taxon>Embryophyta</taxon>
        <taxon>Tracheophyta</taxon>
        <taxon>Spermatophyta</taxon>
        <taxon>Magnoliopsida</taxon>
        <taxon>Liliopsida</taxon>
        <taxon>Poales</taxon>
        <taxon>Poaceae</taxon>
        <taxon>PACMAD clade</taxon>
        <taxon>Panicoideae</taxon>
        <taxon>Panicodae</taxon>
        <taxon>Paniceae</taxon>
        <taxon>Panicinae</taxon>
        <taxon>Panicum</taxon>
        <taxon>Panicum sect. Hiantes</taxon>
    </lineage>
</organism>
<accession>A0A8T0QCH7</accession>
<evidence type="ECO:0000313" key="4">
    <source>
        <dbReference type="Proteomes" id="UP000823388"/>
    </source>
</evidence>
<feature type="region of interest" description="Disordered" evidence="1">
    <location>
        <begin position="57"/>
        <end position="82"/>
    </location>
</feature>
<name>A0A8T0QCH7_PANVG</name>
<protein>
    <submittedName>
        <fullName evidence="3">Uncharacterized protein</fullName>
    </submittedName>
</protein>
<feature type="compositionally biased region" description="Polar residues" evidence="1">
    <location>
        <begin position="73"/>
        <end position="82"/>
    </location>
</feature>